<reference evidence="1" key="1">
    <citation type="journal article" date="2018" name="DNA Res.">
        <title>Multiple hybrid de novo genome assembly of finger millet, an orphan allotetraploid crop.</title>
        <authorList>
            <person name="Hatakeyama M."/>
            <person name="Aluri S."/>
            <person name="Balachadran M.T."/>
            <person name="Sivarajan S.R."/>
            <person name="Patrignani A."/>
            <person name="Gruter S."/>
            <person name="Poveda L."/>
            <person name="Shimizu-Inatsugi R."/>
            <person name="Baeten J."/>
            <person name="Francoijs K.J."/>
            <person name="Nataraja K.N."/>
            <person name="Reddy Y.A.N."/>
            <person name="Phadnis S."/>
            <person name="Ravikumar R.L."/>
            <person name="Schlapbach R."/>
            <person name="Sreeman S.M."/>
            <person name="Shimizu K.K."/>
        </authorList>
    </citation>
    <scope>NUCLEOTIDE SEQUENCE</scope>
</reference>
<reference evidence="1" key="2">
    <citation type="submission" date="2021-12" db="EMBL/GenBank/DDBJ databases">
        <title>Resequencing data analysis of finger millet.</title>
        <authorList>
            <person name="Hatakeyama M."/>
            <person name="Aluri S."/>
            <person name="Balachadran M.T."/>
            <person name="Sivarajan S.R."/>
            <person name="Poveda L."/>
            <person name="Shimizu-Inatsugi R."/>
            <person name="Schlapbach R."/>
            <person name="Sreeman S.M."/>
            <person name="Shimizu K.K."/>
        </authorList>
    </citation>
    <scope>NUCLEOTIDE SEQUENCE</scope>
</reference>
<evidence type="ECO:0000313" key="2">
    <source>
        <dbReference type="Proteomes" id="UP001054889"/>
    </source>
</evidence>
<organism evidence="1 2">
    <name type="scientific">Eleusine coracana subsp. coracana</name>
    <dbReference type="NCBI Taxonomy" id="191504"/>
    <lineage>
        <taxon>Eukaryota</taxon>
        <taxon>Viridiplantae</taxon>
        <taxon>Streptophyta</taxon>
        <taxon>Embryophyta</taxon>
        <taxon>Tracheophyta</taxon>
        <taxon>Spermatophyta</taxon>
        <taxon>Magnoliopsida</taxon>
        <taxon>Liliopsida</taxon>
        <taxon>Poales</taxon>
        <taxon>Poaceae</taxon>
        <taxon>PACMAD clade</taxon>
        <taxon>Chloridoideae</taxon>
        <taxon>Cynodonteae</taxon>
        <taxon>Eleusininae</taxon>
        <taxon>Eleusine</taxon>
    </lineage>
</organism>
<name>A0AAV5FWT0_ELECO</name>
<keyword evidence="2" id="KW-1185">Reference proteome</keyword>
<accession>A0AAV5FWT0</accession>
<dbReference type="EMBL" id="BQKI01000104">
    <property type="protein sequence ID" value="GJN40154.1"/>
    <property type="molecule type" value="Genomic_DNA"/>
</dbReference>
<gene>
    <name evidence="1" type="primary">gb29332</name>
    <name evidence="1" type="ORF">PR202_gb29332</name>
</gene>
<proteinExistence type="predicted"/>
<dbReference type="AlphaFoldDB" id="A0AAV5FWT0"/>
<protein>
    <submittedName>
        <fullName evidence="1">Uncharacterized protein</fullName>
    </submittedName>
</protein>
<dbReference type="Proteomes" id="UP001054889">
    <property type="component" value="Unassembled WGS sequence"/>
</dbReference>
<comment type="caution">
    <text evidence="1">The sequence shown here is derived from an EMBL/GenBank/DDBJ whole genome shotgun (WGS) entry which is preliminary data.</text>
</comment>
<evidence type="ECO:0000313" key="1">
    <source>
        <dbReference type="EMBL" id="GJN40154.1"/>
    </source>
</evidence>
<sequence>MSQNGSYRLWIKSRGAIYGKEGKRPMVVSALWLGTGYKDLWTLVGWASLIAKLWDGLSKFVGYGRKKHTNKPWIGLDIPVHSNVVAMFEIAMQSGVGNGNNTFFWKDRWLNGSSIADIAPMVVEVVPSWTRDPRMVLEALPYISWTRDIQVGLSMIGLYELFQLADIISELIISENNDIHV</sequence>